<comment type="caution">
    <text evidence="1">The sequence shown here is derived from an EMBL/GenBank/DDBJ whole genome shotgun (WGS) entry which is preliminary data.</text>
</comment>
<proteinExistence type="predicted"/>
<sequence>MLERFLDAFRLTSGTPSGPATGVTGLDDLLEAYGGCTFEDGLYRIHTRASADEFDRLVGAAFPNYRSRLGCFGFDWLGRQFSIDRSRGVESDPGVSMFEPGTGEVFEVPGRFTEFHDVELVEHVDEDLVTAYFTDWTAENTKPIPFDKCVGYRTPLFLGGLDDGTNVDLTDTSVYWHLMGRLRLEAIRVGLGGRISKIDLGPHD</sequence>
<evidence type="ECO:0000313" key="1">
    <source>
        <dbReference type="EMBL" id="MFC3759774.1"/>
    </source>
</evidence>
<keyword evidence="2" id="KW-1185">Reference proteome</keyword>
<evidence type="ECO:0008006" key="3">
    <source>
        <dbReference type="Google" id="ProtNLM"/>
    </source>
</evidence>
<accession>A0ABV7Y6X8</accession>
<dbReference type="EMBL" id="JBHRZH010000004">
    <property type="protein sequence ID" value="MFC3759774.1"/>
    <property type="molecule type" value="Genomic_DNA"/>
</dbReference>
<gene>
    <name evidence="1" type="ORF">ACFOUW_02925</name>
</gene>
<organism evidence="1 2">
    <name type="scientific">Tenggerimyces flavus</name>
    <dbReference type="NCBI Taxonomy" id="1708749"/>
    <lineage>
        <taxon>Bacteria</taxon>
        <taxon>Bacillati</taxon>
        <taxon>Actinomycetota</taxon>
        <taxon>Actinomycetes</taxon>
        <taxon>Propionibacteriales</taxon>
        <taxon>Nocardioidaceae</taxon>
        <taxon>Tenggerimyces</taxon>
    </lineage>
</organism>
<protein>
    <recommendedName>
        <fullName evidence="3">DUF1851 domain-containing protein</fullName>
    </recommendedName>
</protein>
<dbReference type="RefSeq" id="WP_385925908.1">
    <property type="nucleotide sequence ID" value="NZ_JBHRZH010000004.1"/>
</dbReference>
<name>A0ABV7Y6X8_9ACTN</name>
<evidence type="ECO:0000313" key="2">
    <source>
        <dbReference type="Proteomes" id="UP001595699"/>
    </source>
</evidence>
<reference evidence="2" key="1">
    <citation type="journal article" date="2019" name="Int. J. Syst. Evol. Microbiol.">
        <title>The Global Catalogue of Microorganisms (GCM) 10K type strain sequencing project: providing services to taxonomists for standard genome sequencing and annotation.</title>
        <authorList>
            <consortium name="The Broad Institute Genomics Platform"/>
            <consortium name="The Broad Institute Genome Sequencing Center for Infectious Disease"/>
            <person name="Wu L."/>
            <person name="Ma J."/>
        </authorList>
    </citation>
    <scope>NUCLEOTIDE SEQUENCE [LARGE SCALE GENOMIC DNA]</scope>
    <source>
        <strain evidence="2">CGMCC 4.7241</strain>
    </source>
</reference>
<dbReference type="Proteomes" id="UP001595699">
    <property type="component" value="Unassembled WGS sequence"/>
</dbReference>